<protein>
    <submittedName>
        <fullName evidence="1">Uncharacterized protein</fullName>
    </submittedName>
</protein>
<dbReference type="Proteomes" id="UP000632138">
    <property type="component" value="Unassembled WGS sequence"/>
</dbReference>
<evidence type="ECO:0000313" key="1">
    <source>
        <dbReference type="EMBL" id="MBM2621004.1"/>
    </source>
</evidence>
<evidence type="ECO:0000313" key="2">
    <source>
        <dbReference type="Proteomes" id="UP000632138"/>
    </source>
</evidence>
<dbReference type="RefSeq" id="WP_203380988.1">
    <property type="nucleotide sequence ID" value="NZ_JAENHP010000017.1"/>
</dbReference>
<accession>A0ABS2AP55</accession>
<name>A0ABS2AP55_9ACTN</name>
<comment type="caution">
    <text evidence="1">The sequence shown here is derived from an EMBL/GenBank/DDBJ whole genome shotgun (WGS) entry which is preliminary data.</text>
</comment>
<organism evidence="1 2">
    <name type="scientific">Paractinoplanes ovalisporus</name>
    <dbReference type="NCBI Taxonomy" id="2810368"/>
    <lineage>
        <taxon>Bacteria</taxon>
        <taxon>Bacillati</taxon>
        <taxon>Actinomycetota</taxon>
        <taxon>Actinomycetes</taxon>
        <taxon>Micromonosporales</taxon>
        <taxon>Micromonosporaceae</taxon>
        <taxon>Paractinoplanes</taxon>
    </lineage>
</organism>
<sequence>MHDLVGALNEALGRRLPAAFRPGSAGVAYLTLADRSVSVLDLDGTYSLSFGWRGRQQAHGSVSDPAAIADAARRWVEGAGLESLAAAHPFVKYSGLQLAYERGNALDYQWAALLEAVDGDYSSFRELAVLASQNEVLRRLFPQWGHRLALFPDEFSDRILVAVFAHRPGWYVVYAPGDDPSVEFEGAADRMVDYLVTRFRDQTGS</sequence>
<dbReference type="EMBL" id="JAENHP010000017">
    <property type="protein sequence ID" value="MBM2621004.1"/>
    <property type="molecule type" value="Genomic_DNA"/>
</dbReference>
<gene>
    <name evidence="1" type="ORF">JIG36_36440</name>
</gene>
<keyword evidence="2" id="KW-1185">Reference proteome</keyword>
<reference evidence="1 2" key="1">
    <citation type="submission" date="2021-01" db="EMBL/GenBank/DDBJ databases">
        <title>Actinoplanes sp. nov. LDG1-06 isolated from lichen.</title>
        <authorList>
            <person name="Saeng-In P."/>
            <person name="Phongsopitanun W."/>
            <person name="Kanchanasin P."/>
            <person name="Yuki M."/>
            <person name="Kudo T."/>
            <person name="Ohkuma M."/>
            <person name="Tanasupawat S."/>
        </authorList>
    </citation>
    <scope>NUCLEOTIDE SEQUENCE [LARGE SCALE GENOMIC DNA]</scope>
    <source>
        <strain evidence="1 2">LDG1-06</strain>
    </source>
</reference>
<proteinExistence type="predicted"/>